<dbReference type="InterPro" id="IPR018060">
    <property type="entry name" value="HTH_AraC"/>
</dbReference>
<keyword evidence="1" id="KW-0805">Transcription regulation</keyword>
<dbReference type="PROSITE" id="PS01124">
    <property type="entry name" value="HTH_ARAC_FAMILY_2"/>
    <property type="match status" value="1"/>
</dbReference>
<dbReference type="InterPro" id="IPR009057">
    <property type="entry name" value="Homeodomain-like_sf"/>
</dbReference>
<dbReference type="RefSeq" id="WP_136574635.1">
    <property type="nucleotide sequence ID" value="NZ_STFG01000024.1"/>
</dbReference>
<dbReference type="Proteomes" id="UP000308917">
    <property type="component" value="Unassembled WGS sequence"/>
</dbReference>
<name>A0A4S8EWL8_9BURK</name>
<keyword evidence="3" id="KW-0804">Transcription</keyword>
<accession>A0A4S8EWL8</accession>
<evidence type="ECO:0000313" key="6">
    <source>
        <dbReference type="Proteomes" id="UP000308917"/>
    </source>
</evidence>
<dbReference type="GO" id="GO:0003700">
    <property type="term" value="F:DNA-binding transcription factor activity"/>
    <property type="evidence" value="ECO:0007669"/>
    <property type="project" value="InterPro"/>
</dbReference>
<dbReference type="AlphaFoldDB" id="A0A4S8EWL8"/>
<proteinExistence type="predicted"/>
<evidence type="ECO:0000256" key="1">
    <source>
        <dbReference type="ARBA" id="ARBA00023015"/>
    </source>
</evidence>
<dbReference type="PANTHER" id="PTHR46796:SF6">
    <property type="entry name" value="ARAC SUBFAMILY"/>
    <property type="match status" value="1"/>
</dbReference>
<dbReference type="OrthoDB" id="8590374at2"/>
<reference evidence="5 6" key="1">
    <citation type="journal article" date="2015" name="Antonie Van Leeuwenhoek">
        <title>Lampropedia puyangensis sp. nov., isolated from symptomatic bark of Populus ? euramericana canker and emended description of Lampropedia hyalina (Ehrenberg 1832) Lee et al. 2004.</title>
        <authorList>
            <person name="Li Y."/>
            <person name="Wang T."/>
            <person name="Piao C.G."/>
            <person name="Wang L.F."/>
            <person name="Tian G.Z."/>
            <person name="Zhu T.H."/>
            <person name="Guo M.W."/>
        </authorList>
    </citation>
    <scope>NUCLEOTIDE SEQUENCE [LARGE SCALE GENOMIC DNA]</scope>
    <source>
        <strain evidence="5 6">2-bin</strain>
    </source>
</reference>
<dbReference type="InterPro" id="IPR050204">
    <property type="entry name" value="AraC_XylS_family_regulators"/>
</dbReference>
<evidence type="ECO:0000256" key="3">
    <source>
        <dbReference type="ARBA" id="ARBA00023163"/>
    </source>
</evidence>
<organism evidence="5 6">
    <name type="scientific">Lampropedia puyangensis</name>
    <dbReference type="NCBI Taxonomy" id="1330072"/>
    <lineage>
        <taxon>Bacteria</taxon>
        <taxon>Pseudomonadati</taxon>
        <taxon>Pseudomonadota</taxon>
        <taxon>Betaproteobacteria</taxon>
        <taxon>Burkholderiales</taxon>
        <taxon>Comamonadaceae</taxon>
        <taxon>Lampropedia</taxon>
    </lineage>
</organism>
<evidence type="ECO:0000259" key="4">
    <source>
        <dbReference type="PROSITE" id="PS01124"/>
    </source>
</evidence>
<evidence type="ECO:0000313" key="5">
    <source>
        <dbReference type="EMBL" id="THT97973.1"/>
    </source>
</evidence>
<gene>
    <name evidence="5" type="ORF">E9531_15270</name>
</gene>
<dbReference type="SMART" id="SM00342">
    <property type="entry name" value="HTH_ARAC"/>
    <property type="match status" value="1"/>
</dbReference>
<dbReference type="EMBL" id="STFG01000024">
    <property type="protein sequence ID" value="THT97973.1"/>
    <property type="molecule type" value="Genomic_DNA"/>
</dbReference>
<dbReference type="Pfam" id="PF12833">
    <property type="entry name" value="HTH_18"/>
    <property type="match status" value="1"/>
</dbReference>
<dbReference type="PANTHER" id="PTHR46796">
    <property type="entry name" value="HTH-TYPE TRANSCRIPTIONAL ACTIVATOR RHAS-RELATED"/>
    <property type="match status" value="1"/>
</dbReference>
<evidence type="ECO:0000256" key="2">
    <source>
        <dbReference type="ARBA" id="ARBA00023125"/>
    </source>
</evidence>
<keyword evidence="6" id="KW-1185">Reference proteome</keyword>
<dbReference type="Gene3D" id="1.10.10.60">
    <property type="entry name" value="Homeodomain-like"/>
    <property type="match status" value="1"/>
</dbReference>
<comment type="caution">
    <text evidence="5">The sequence shown here is derived from an EMBL/GenBank/DDBJ whole genome shotgun (WGS) entry which is preliminary data.</text>
</comment>
<protein>
    <submittedName>
        <fullName evidence="5">Helix-turn-helix domain-containing protein</fullName>
    </submittedName>
</protein>
<dbReference type="GO" id="GO:0043565">
    <property type="term" value="F:sequence-specific DNA binding"/>
    <property type="evidence" value="ECO:0007669"/>
    <property type="project" value="InterPro"/>
</dbReference>
<sequence>MPSRLQHLHFSTKTLPAAIRNDAAVALMEPVFELSPLQQGAELDIQVDMTIWAGMTLGQNHFNATRVKRGKRQTQMATRDQIGISLMVDGGVFGHSESTAGEIKKIEVKSGEILVSDLAYGYDLASPNGGHSQTLFLPKNALDSSLQTERLHGFVLHDQVTGARLFRHYLQGLHRETKQMPEEEFIAAQEMTVDILNSQFRSLISAMHSSPDEVLRQRIKTFIRQHLREQELGVQGLLDEFHVARATLYRLFAEHGGVVAYIRDQRLDGCYRDLLQADFELNLSSLLYSWGFSSDQQFLRAFTGRYGTTPSELRKKRKTANLHEDSTLAHEMLANLHQKKLSTV</sequence>
<dbReference type="SUPFAM" id="SSF46689">
    <property type="entry name" value="Homeodomain-like"/>
    <property type="match status" value="1"/>
</dbReference>
<keyword evidence="2" id="KW-0238">DNA-binding</keyword>
<feature type="domain" description="HTH araC/xylS-type" evidence="4">
    <location>
        <begin position="217"/>
        <end position="316"/>
    </location>
</feature>